<name>A0A7J8P387_GOSRA</name>
<dbReference type="AlphaFoldDB" id="A0A7J8P387"/>
<dbReference type="Proteomes" id="UP000593578">
    <property type="component" value="Unassembled WGS sequence"/>
</dbReference>
<evidence type="ECO:0000313" key="2">
    <source>
        <dbReference type="Proteomes" id="UP000593578"/>
    </source>
</evidence>
<sequence length="154" mass="17583">MANENNDLLFKLNFSNKKLASVQVREDHELSHTGYKAKVVAKLFTDCSYTKEMSCDIALHLGGSMGEVLAINWRDNEGGWTKYIQVRVVVDVFKPLHQVLNLWGPTRAEQLCLVKYECLPKFCYGCGLIRYVIDVCMVAEVSLESRVSNLQYRD</sequence>
<dbReference type="EMBL" id="JABEZZ010000004">
    <property type="protein sequence ID" value="MBA0583646.1"/>
    <property type="molecule type" value="Genomic_DNA"/>
</dbReference>
<comment type="caution">
    <text evidence="1">The sequence shown here is derived from an EMBL/GenBank/DDBJ whole genome shotgun (WGS) entry which is preliminary data.</text>
</comment>
<accession>A0A7J8P387</accession>
<proteinExistence type="predicted"/>
<evidence type="ECO:0000313" key="1">
    <source>
        <dbReference type="EMBL" id="MBA0583646.1"/>
    </source>
</evidence>
<gene>
    <name evidence="1" type="ORF">Gorai_014495</name>
</gene>
<protein>
    <recommendedName>
        <fullName evidence="3">Zinc knuckle CX2CX4HX4C domain-containing protein</fullName>
    </recommendedName>
</protein>
<reference evidence="1 2" key="1">
    <citation type="journal article" date="2019" name="Genome Biol. Evol.">
        <title>Insights into the evolution of the New World diploid cottons (Gossypium, subgenus Houzingenia) based on genome sequencing.</title>
        <authorList>
            <person name="Grover C.E."/>
            <person name="Arick M.A. 2nd"/>
            <person name="Thrash A."/>
            <person name="Conover J.L."/>
            <person name="Sanders W.S."/>
            <person name="Peterson D.G."/>
            <person name="Frelichowski J.E."/>
            <person name="Scheffler J.A."/>
            <person name="Scheffler B.E."/>
            <person name="Wendel J.F."/>
        </authorList>
    </citation>
    <scope>NUCLEOTIDE SEQUENCE [LARGE SCALE GENOMIC DNA]</scope>
    <source>
        <strain evidence="1">8</strain>
        <tissue evidence="1">Leaf</tissue>
    </source>
</reference>
<organism evidence="1 2">
    <name type="scientific">Gossypium raimondii</name>
    <name type="common">Peruvian cotton</name>
    <name type="synonym">Gossypium klotzschianum subsp. raimondii</name>
    <dbReference type="NCBI Taxonomy" id="29730"/>
    <lineage>
        <taxon>Eukaryota</taxon>
        <taxon>Viridiplantae</taxon>
        <taxon>Streptophyta</taxon>
        <taxon>Embryophyta</taxon>
        <taxon>Tracheophyta</taxon>
        <taxon>Spermatophyta</taxon>
        <taxon>Magnoliopsida</taxon>
        <taxon>eudicotyledons</taxon>
        <taxon>Gunneridae</taxon>
        <taxon>Pentapetalae</taxon>
        <taxon>rosids</taxon>
        <taxon>malvids</taxon>
        <taxon>Malvales</taxon>
        <taxon>Malvaceae</taxon>
        <taxon>Malvoideae</taxon>
        <taxon>Gossypium</taxon>
    </lineage>
</organism>
<evidence type="ECO:0008006" key="3">
    <source>
        <dbReference type="Google" id="ProtNLM"/>
    </source>
</evidence>